<reference evidence="1 2" key="1">
    <citation type="journal article" date="2013" name="Genome Announc.">
        <title>Complete Genome of Acinetobacter baumannii Podophage Petty.</title>
        <authorList>
            <person name="Mumm I.P."/>
            <person name="Wood T.L."/>
            <person name="Chamakura K.R."/>
            <person name="Kuty Everett G.F."/>
        </authorList>
    </citation>
    <scope>NUCLEOTIDE SEQUENCE [LARGE SCALE GENOMIC DNA]</scope>
</reference>
<dbReference type="GeneID" id="18503449"/>
<dbReference type="RefSeq" id="YP_009006508.1">
    <property type="nucleotide sequence ID" value="NC_023570.1"/>
</dbReference>
<evidence type="ECO:0000313" key="1">
    <source>
        <dbReference type="EMBL" id="AGY47983.1"/>
    </source>
</evidence>
<dbReference type="EMBL" id="KF669656">
    <property type="protein sequence ID" value="AGY47983.1"/>
    <property type="molecule type" value="Genomic_DNA"/>
</dbReference>
<sequence length="92" mass="10222">MSKSEMLQTNLDISLSVPPKPPKLEEYPCIKFWMGNPKEALLFLTEHTAIRVGSSGESLGMLYKHYSLGANHSGWEDAPKGTEVKIVFVQGE</sequence>
<keyword evidence="2" id="KW-1185">Reference proteome</keyword>
<dbReference type="KEGG" id="vg:18503449"/>
<proteinExistence type="predicted"/>
<accession>U5PZL0</accession>
<dbReference type="Proteomes" id="UP000017654">
    <property type="component" value="Segment"/>
</dbReference>
<evidence type="ECO:0000313" key="2">
    <source>
        <dbReference type="Proteomes" id="UP000017654"/>
    </source>
</evidence>
<name>U5PZL0_9CAUD</name>
<protein>
    <submittedName>
        <fullName evidence="1">Uncharacterized protein</fullName>
    </submittedName>
</protein>
<gene>
    <name evidence="1" type="ORF">Petty_11</name>
</gene>
<organism evidence="1 2">
    <name type="scientific">Acinetobacter phage Petty</name>
    <dbReference type="NCBI Taxonomy" id="1406779"/>
    <lineage>
        <taxon>Viruses</taxon>
        <taxon>Duplodnaviria</taxon>
        <taxon>Heunggongvirae</taxon>
        <taxon>Uroviricota</taxon>
        <taxon>Caudoviricetes</taxon>
        <taxon>Autographivirales</taxon>
        <taxon>Autoscriptoviridae</taxon>
        <taxon>Beijerinckvirinae</taxon>
        <taxon>Pettyvirus</taxon>
        <taxon>Pettyvirus petty</taxon>
    </lineage>
</organism>